<dbReference type="Gene3D" id="3.10.129.10">
    <property type="entry name" value="Hotdog Thioesterase"/>
    <property type="match status" value="1"/>
</dbReference>
<dbReference type="InterPro" id="IPR029069">
    <property type="entry name" value="HotDog_dom_sf"/>
</dbReference>
<comment type="caution">
    <text evidence="1">The sequence shown here is derived from an EMBL/GenBank/DDBJ whole genome shotgun (WGS) entry which is preliminary data.</text>
</comment>
<accession>A0ABT8WM62</accession>
<evidence type="ECO:0000313" key="1">
    <source>
        <dbReference type="EMBL" id="MDO5974235.1"/>
    </source>
</evidence>
<dbReference type="Pfam" id="PF14539">
    <property type="entry name" value="DUF4442"/>
    <property type="match status" value="1"/>
</dbReference>
<dbReference type="SUPFAM" id="SSF54637">
    <property type="entry name" value="Thioesterase/thiol ester dehydrase-isomerase"/>
    <property type="match status" value="1"/>
</dbReference>
<keyword evidence="2" id="KW-1185">Reference proteome</keyword>
<evidence type="ECO:0000313" key="2">
    <source>
        <dbReference type="Proteomes" id="UP001176806"/>
    </source>
</evidence>
<dbReference type="Proteomes" id="UP001176806">
    <property type="component" value="Unassembled WGS sequence"/>
</dbReference>
<name>A0ABT8WM62_9FLAO</name>
<organism evidence="1 2">
    <name type="scientific">Flavivirga jejuensis</name>
    <dbReference type="NCBI Taxonomy" id="870487"/>
    <lineage>
        <taxon>Bacteria</taxon>
        <taxon>Pseudomonadati</taxon>
        <taxon>Bacteroidota</taxon>
        <taxon>Flavobacteriia</taxon>
        <taxon>Flavobacteriales</taxon>
        <taxon>Flavobacteriaceae</taxon>
        <taxon>Flavivirga</taxon>
    </lineage>
</organism>
<dbReference type="EMBL" id="JAUOEL010000002">
    <property type="protein sequence ID" value="MDO5974235.1"/>
    <property type="molecule type" value="Genomic_DNA"/>
</dbReference>
<reference evidence="1" key="1">
    <citation type="submission" date="2023-07" db="EMBL/GenBank/DDBJ databases">
        <title>Two novel species in the genus Flavivirga.</title>
        <authorList>
            <person name="Kwon K."/>
        </authorList>
    </citation>
    <scope>NUCLEOTIDE SEQUENCE</scope>
    <source>
        <strain evidence="1">KACC 14158</strain>
    </source>
</reference>
<gene>
    <name evidence="1" type="ORF">Q4Q40_08565</name>
</gene>
<protein>
    <submittedName>
        <fullName evidence="1">DUF4442 domain-containing protein</fullName>
    </submittedName>
</protein>
<dbReference type="InterPro" id="IPR027961">
    <property type="entry name" value="DUF4442"/>
</dbReference>
<proteinExistence type="predicted"/>
<dbReference type="RefSeq" id="WP_303301370.1">
    <property type="nucleotide sequence ID" value="NZ_BAABDA010000051.1"/>
</dbReference>
<sequence length="153" mass="17333">MNVTPRKLNAFTIFKLPAAYFCGVRTKYIDADKCIVSVRYKWINQNPFKSMFWAVQGMAAEFSTGALMISKIKESGKRISMLVTANNATFTKKATGRIRFTCHDGNLMDETIKKAIETGEGQTFWAKSIGVNEEGVEVSTFNFEWSVKMKELF</sequence>